<dbReference type="PROSITE" id="PS50893">
    <property type="entry name" value="ABC_TRANSPORTER_2"/>
    <property type="match status" value="1"/>
</dbReference>
<feature type="transmembrane region" description="Helical" evidence="9">
    <location>
        <begin position="411"/>
        <end position="430"/>
    </location>
</feature>
<evidence type="ECO:0000256" key="9">
    <source>
        <dbReference type="SAM" id="Phobius"/>
    </source>
</evidence>
<evidence type="ECO:0000256" key="5">
    <source>
        <dbReference type="ARBA" id="ARBA00022741"/>
    </source>
</evidence>
<evidence type="ECO:0000256" key="4">
    <source>
        <dbReference type="ARBA" id="ARBA00022692"/>
    </source>
</evidence>
<gene>
    <name evidence="11" type="ORF">IWQ62_002207</name>
</gene>
<evidence type="ECO:0000256" key="2">
    <source>
        <dbReference type="ARBA" id="ARBA00008869"/>
    </source>
</evidence>
<protein>
    <recommendedName>
        <fullName evidence="10">ABC transporter domain-containing protein</fullName>
    </recommendedName>
</protein>
<evidence type="ECO:0000256" key="1">
    <source>
        <dbReference type="ARBA" id="ARBA00004141"/>
    </source>
</evidence>
<evidence type="ECO:0000256" key="3">
    <source>
        <dbReference type="ARBA" id="ARBA00022448"/>
    </source>
</evidence>
<keyword evidence="8 9" id="KW-0472">Membrane</keyword>
<feature type="transmembrane region" description="Helical" evidence="9">
    <location>
        <begin position="338"/>
        <end position="357"/>
    </location>
</feature>
<proteinExistence type="inferred from homology"/>
<dbReference type="CDD" id="cd03263">
    <property type="entry name" value="ABC_subfamily_A"/>
    <property type="match status" value="1"/>
</dbReference>
<dbReference type="InterPro" id="IPR003593">
    <property type="entry name" value="AAA+_ATPase"/>
</dbReference>
<dbReference type="SUPFAM" id="SSF52540">
    <property type="entry name" value="P-loop containing nucleoside triphosphate hydrolases"/>
    <property type="match status" value="1"/>
</dbReference>
<feature type="transmembrane region" description="Helical" evidence="9">
    <location>
        <begin position="309"/>
        <end position="332"/>
    </location>
</feature>
<keyword evidence="7 9" id="KW-1133">Transmembrane helix</keyword>
<dbReference type="GO" id="GO:0140359">
    <property type="term" value="F:ABC-type transporter activity"/>
    <property type="evidence" value="ECO:0007669"/>
    <property type="project" value="InterPro"/>
</dbReference>
<keyword evidence="4 9" id="KW-0812">Transmembrane</keyword>
<feature type="domain" description="ABC transporter" evidence="10">
    <location>
        <begin position="494"/>
        <end position="735"/>
    </location>
</feature>
<dbReference type="Proteomes" id="UP001150925">
    <property type="component" value="Unassembled WGS sequence"/>
</dbReference>
<feature type="transmembrane region" description="Helical" evidence="9">
    <location>
        <begin position="226"/>
        <end position="251"/>
    </location>
</feature>
<keyword evidence="3" id="KW-0813">Transport</keyword>
<organism evidence="11 12">
    <name type="scientific">Dispira parvispora</name>
    <dbReference type="NCBI Taxonomy" id="1520584"/>
    <lineage>
        <taxon>Eukaryota</taxon>
        <taxon>Fungi</taxon>
        <taxon>Fungi incertae sedis</taxon>
        <taxon>Zoopagomycota</taxon>
        <taxon>Kickxellomycotina</taxon>
        <taxon>Dimargaritomycetes</taxon>
        <taxon>Dimargaritales</taxon>
        <taxon>Dimargaritaceae</taxon>
        <taxon>Dispira</taxon>
    </lineage>
</organism>
<sequence length="838" mass="93678">MTVSGISDTTPNPSTLGQQYKALLIMQVKNVIRHPSSVLLGVVFPVVTVILAVVFYKSIPPSKTEISESVSIPFGSPSYFQLGVVIEDKTLDQPWDEVTTVMKNMSIFHKNVDQGKNRFRTKKQLSEWREQLRNEKDDQGRMEYFFNDITSGYIVRAPSSSSADLNLPLSYSAMYPKSYEREVNSLIHTFEYANQRASIPTDVKVPFFEATIQTFPSLKWEAVDTVGMVSTALVVYGLAFVAVTVAFFQVYDRETGIKHHLIASGALEQAWYLSSFTRDIILYIIPALLGLICFYVSRIPWFSQTSIVCYLQIILVSGLDVVLAGYLLALLITRSDNVSTLGSFLLTFIVFLPAVIIEGTYEFMVSHSTIYLLTALVPLFGLTHGVRQLSYNAYHDRAYVVSDAVSFQRPLLGMTLIVIIRMILLSFLILQVEKWRSRSAGSILSWSGMLDRIRGKSSANASLFLPKDPALSHDVCELDEEVMREKARLKNTQESTDDVVKILGLNHHYSRGPRKAPLHVLRDLWFGVRPGECFGYLGPNGAGKTTSMKILTGALHPTGGMAYIAGHSVVPFSLGIRTLVGLCPQFDILWPRMTGKEHLHLFAVLRGIPSADITEAIDQVAHTMGLEPVLNQQTRRYSGGNKRRLSLAMACIGNPPVIFLDEPTTGVDVKIRRSIWEAIRLLKRTSSVVLTTHSMEEAEAICDRVGIIVNGNLKCLGTPQRLKNVYGKGWKVMLKARSIDDIGEITRRMCSIFYQPGNLVTCQLKQQLQNYVEFEFIQSPSESGAQRSRLVAGNRSNRLLGPIFGALEQLKHRDMVQDYSVSQTTLSQVFINFARQQG</sequence>
<keyword evidence="6" id="KW-0067">ATP-binding</keyword>
<dbReference type="GO" id="GO:0016020">
    <property type="term" value="C:membrane"/>
    <property type="evidence" value="ECO:0007669"/>
    <property type="project" value="UniProtKB-SubCell"/>
</dbReference>
<evidence type="ECO:0000256" key="6">
    <source>
        <dbReference type="ARBA" id="ARBA00022840"/>
    </source>
</evidence>
<keyword evidence="12" id="KW-1185">Reference proteome</keyword>
<feature type="transmembrane region" description="Helical" evidence="9">
    <location>
        <begin position="38"/>
        <end position="56"/>
    </location>
</feature>
<dbReference type="Pfam" id="PF12698">
    <property type="entry name" value="ABC2_membrane_3"/>
    <property type="match status" value="1"/>
</dbReference>
<dbReference type="GO" id="GO:0016887">
    <property type="term" value="F:ATP hydrolysis activity"/>
    <property type="evidence" value="ECO:0007669"/>
    <property type="project" value="InterPro"/>
</dbReference>
<comment type="subcellular location">
    <subcellularLocation>
        <location evidence="1">Membrane</location>
        <topology evidence="1">Multi-pass membrane protein</topology>
    </subcellularLocation>
</comment>
<dbReference type="InterPro" id="IPR026082">
    <property type="entry name" value="ABCA"/>
</dbReference>
<dbReference type="PANTHER" id="PTHR19229">
    <property type="entry name" value="ATP-BINDING CASSETTE TRANSPORTER SUBFAMILY A ABCA"/>
    <property type="match status" value="1"/>
</dbReference>
<dbReference type="InterPro" id="IPR003439">
    <property type="entry name" value="ABC_transporter-like_ATP-bd"/>
</dbReference>
<evidence type="ECO:0000313" key="11">
    <source>
        <dbReference type="EMBL" id="KAJ1966858.1"/>
    </source>
</evidence>
<dbReference type="GO" id="GO:0005319">
    <property type="term" value="F:lipid transporter activity"/>
    <property type="evidence" value="ECO:0007669"/>
    <property type="project" value="TreeGrafter"/>
</dbReference>
<comment type="similarity">
    <text evidence="2">Belongs to the ABC transporter superfamily. ABCA family.</text>
</comment>
<reference evidence="11" key="1">
    <citation type="submission" date="2022-07" db="EMBL/GenBank/DDBJ databases">
        <title>Phylogenomic reconstructions and comparative analyses of Kickxellomycotina fungi.</title>
        <authorList>
            <person name="Reynolds N.K."/>
            <person name="Stajich J.E."/>
            <person name="Barry K."/>
            <person name="Grigoriev I.V."/>
            <person name="Crous P."/>
            <person name="Smith M.E."/>
        </authorList>
    </citation>
    <scope>NUCLEOTIDE SEQUENCE</scope>
    <source>
        <strain evidence="11">RSA 1196</strain>
    </source>
</reference>
<comment type="caution">
    <text evidence="11">The sequence shown here is derived from an EMBL/GenBank/DDBJ whole genome shotgun (WGS) entry which is preliminary data.</text>
</comment>
<dbReference type="FunFam" id="3.40.50.300:FF:000335">
    <property type="entry name" value="ATP binding cassette subfamily A member 5"/>
    <property type="match status" value="1"/>
</dbReference>
<feature type="transmembrane region" description="Helical" evidence="9">
    <location>
        <begin position="369"/>
        <end position="391"/>
    </location>
</feature>
<name>A0A9W8AW55_9FUNG</name>
<dbReference type="InterPro" id="IPR013525">
    <property type="entry name" value="ABC2_TM"/>
</dbReference>
<dbReference type="GO" id="GO:0005524">
    <property type="term" value="F:ATP binding"/>
    <property type="evidence" value="ECO:0007669"/>
    <property type="project" value="UniProtKB-KW"/>
</dbReference>
<evidence type="ECO:0000256" key="7">
    <source>
        <dbReference type="ARBA" id="ARBA00022989"/>
    </source>
</evidence>
<evidence type="ECO:0000259" key="10">
    <source>
        <dbReference type="PROSITE" id="PS50893"/>
    </source>
</evidence>
<dbReference type="AlphaFoldDB" id="A0A9W8AW55"/>
<accession>A0A9W8AW55</accession>
<keyword evidence="5" id="KW-0547">Nucleotide-binding</keyword>
<dbReference type="Pfam" id="PF00005">
    <property type="entry name" value="ABC_tran"/>
    <property type="match status" value="1"/>
</dbReference>
<evidence type="ECO:0000313" key="12">
    <source>
        <dbReference type="Proteomes" id="UP001150925"/>
    </source>
</evidence>
<dbReference type="OrthoDB" id="8061355at2759"/>
<feature type="transmembrane region" description="Helical" evidence="9">
    <location>
        <begin position="280"/>
        <end position="297"/>
    </location>
</feature>
<dbReference type="InterPro" id="IPR027417">
    <property type="entry name" value="P-loop_NTPase"/>
</dbReference>
<dbReference type="EMBL" id="JANBPY010000438">
    <property type="protein sequence ID" value="KAJ1966858.1"/>
    <property type="molecule type" value="Genomic_DNA"/>
</dbReference>
<dbReference type="SMART" id="SM00382">
    <property type="entry name" value="AAA"/>
    <property type="match status" value="1"/>
</dbReference>
<dbReference type="Gene3D" id="3.40.50.300">
    <property type="entry name" value="P-loop containing nucleotide triphosphate hydrolases"/>
    <property type="match status" value="1"/>
</dbReference>
<evidence type="ECO:0000256" key="8">
    <source>
        <dbReference type="ARBA" id="ARBA00023136"/>
    </source>
</evidence>